<dbReference type="PANTHER" id="PTHR43649">
    <property type="entry name" value="ARABINOSE-BINDING PROTEIN-RELATED"/>
    <property type="match status" value="1"/>
</dbReference>
<dbReference type="EMBL" id="CP029159">
    <property type="protein sequence ID" value="QKM69126.1"/>
    <property type="molecule type" value="Genomic_DNA"/>
</dbReference>
<organism evidence="1 2">
    <name type="scientific">Streptomyces tsukubensis (strain DSM 42081 / NBRC 108919 / NRRL 18488 / 9993)</name>
    <dbReference type="NCBI Taxonomy" id="1114943"/>
    <lineage>
        <taxon>Bacteria</taxon>
        <taxon>Bacillati</taxon>
        <taxon>Actinomycetota</taxon>
        <taxon>Actinomycetes</taxon>
        <taxon>Kitasatosporales</taxon>
        <taxon>Streptomycetaceae</taxon>
        <taxon>Streptomyces</taxon>
    </lineage>
</organism>
<dbReference type="InterPro" id="IPR050490">
    <property type="entry name" value="Bact_solute-bd_prot1"/>
</dbReference>
<evidence type="ECO:0000313" key="1">
    <source>
        <dbReference type="EMBL" id="QKM69126.1"/>
    </source>
</evidence>
<dbReference type="PROSITE" id="PS51257">
    <property type="entry name" value="PROKAR_LIPOPROTEIN"/>
    <property type="match status" value="1"/>
</dbReference>
<dbReference type="AlphaFoldDB" id="A0A7G3UFL3"/>
<proteinExistence type="predicted"/>
<dbReference type="Proteomes" id="UP000005940">
    <property type="component" value="Chromosome"/>
</dbReference>
<dbReference type="Pfam" id="PF01547">
    <property type="entry name" value="SBP_bac_1"/>
    <property type="match status" value="1"/>
</dbReference>
<dbReference type="SUPFAM" id="SSF53850">
    <property type="entry name" value="Periplasmic binding protein-like II"/>
    <property type="match status" value="1"/>
</dbReference>
<dbReference type="CDD" id="cd13585">
    <property type="entry name" value="PBP2_TMBP_like"/>
    <property type="match status" value="1"/>
</dbReference>
<sequence>MRQHLFRNGRRPGFRYGRTAAAAVALGLTAGLTGCGSDGPSHTTLTLVAADYDVDGGQSSKEYWAKLAARFEEKNPKIDVDVHIEPWTNVDRKVQDMVKAGKAPDIAQIGAYADYAAAGKLYNVDRMLSLQTAANFLPPLAKAGEHRRTPYGIPFVASTRLLFYNKKLFEEAGIEKAPASWDELRDAAEKLKEKTDAEYPFALPLGPEEAQAETMNWLLSAGESYTVGGGSYDINSARNIQTVSWVKTNLVDRKLTGPVAPAELNRKMAFAAFARGEVGMLNGHPSLLRIARKAGVDLGTVPIPGPKGTPYNAMGVADWIMAFKENGNRVQAGKFLDFVFSDENVLAFAGQNNLLPVTVSASQAMEDDPKYGDLKNFLEPLPKSVLPPVGKTSWAAVSAEIKQSIGKAVAPGGNPKAVLDAIDRVAEQADIKSGE</sequence>
<reference evidence="1 2" key="1">
    <citation type="journal article" date="2012" name="J. Bacteriol.">
        <title>Draft genome of Streptomyces tsukubaensis NRRL 18488, the producer of the clinically important immunosuppressant tacrolimus (FK506).</title>
        <authorList>
            <person name="Barreiro C."/>
            <person name="Prieto C."/>
            <person name="Sola-Landa A."/>
            <person name="Solera E."/>
            <person name="Martinez-Castro M."/>
            <person name="Perez-Redondo R."/>
            <person name="Garcia-Estrada C."/>
            <person name="Aparicio J.F."/>
            <person name="Fernandez-Martinez L.T."/>
            <person name="Santos-Aberturas J."/>
            <person name="Salehi-Najafabadi Z."/>
            <person name="Rodriguez-Garcia A."/>
            <person name="Tauch A."/>
            <person name="Martin J.F."/>
        </authorList>
    </citation>
    <scope>NUCLEOTIDE SEQUENCE [LARGE SCALE GENOMIC DNA]</scope>
    <source>
        <strain evidence="2">DSM 42081 / NBRC 108919 / NRRL 18488 / 9993</strain>
    </source>
</reference>
<protein>
    <submittedName>
        <fullName evidence="1">Sugar ABC transporter substrate-binding protein</fullName>
    </submittedName>
</protein>
<dbReference type="InterPro" id="IPR006059">
    <property type="entry name" value="SBP"/>
</dbReference>
<gene>
    <name evidence="1" type="ORF">STSU_020125</name>
</gene>
<dbReference type="PANTHER" id="PTHR43649:SF30">
    <property type="entry name" value="ABC TRANSPORTER SUBSTRATE-BINDING PROTEIN"/>
    <property type="match status" value="1"/>
</dbReference>
<dbReference type="Gene3D" id="3.40.190.10">
    <property type="entry name" value="Periplasmic binding protein-like II"/>
    <property type="match status" value="2"/>
</dbReference>
<accession>A0A7G3UFL3</accession>
<evidence type="ECO:0000313" key="2">
    <source>
        <dbReference type="Proteomes" id="UP000005940"/>
    </source>
</evidence>
<name>A0A7G3UFL3_STRT9</name>
<keyword evidence="2" id="KW-1185">Reference proteome</keyword>